<evidence type="ECO:0000256" key="5">
    <source>
        <dbReference type="SAM" id="MobiDB-lite"/>
    </source>
</evidence>
<accession>A0ABU0XL18</accession>
<dbReference type="Proteomes" id="UP001230289">
    <property type="component" value="Unassembled WGS sequence"/>
</dbReference>
<dbReference type="InterPro" id="IPR001647">
    <property type="entry name" value="HTH_TetR"/>
</dbReference>
<evidence type="ECO:0000256" key="3">
    <source>
        <dbReference type="ARBA" id="ARBA00023163"/>
    </source>
</evidence>
<evidence type="ECO:0000256" key="2">
    <source>
        <dbReference type="ARBA" id="ARBA00023125"/>
    </source>
</evidence>
<sequence>MSNSEEERPRRTRAPGERSRRRVLHHAAQLATVEGLEGLSVGRLAEASGMPKSSVYQLFGSKEEIQLATVEAARATFTAEVVLPARVSADPGAPRLLALCDGYLDYVENRVFPGGCFFVGAAAEVGARPGRLHDRVAVVQQEWRDLLLREAERAAEQGELPDGSEPAQVAFELGAIVAGTNILSVLHEDFGVIARARAAVRSRLGL</sequence>
<feature type="compositionally biased region" description="Basic and acidic residues" evidence="5">
    <location>
        <begin position="1"/>
        <end position="18"/>
    </location>
</feature>
<dbReference type="SUPFAM" id="SSF46689">
    <property type="entry name" value="Homeodomain-like"/>
    <property type="match status" value="1"/>
</dbReference>
<feature type="region of interest" description="Disordered" evidence="5">
    <location>
        <begin position="1"/>
        <end position="21"/>
    </location>
</feature>
<name>A0ABU0XL18_9MICO</name>
<dbReference type="Pfam" id="PF16925">
    <property type="entry name" value="TetR_C_13"/>
    <property type="match status" value="1"/>
</dbReference>
<proteinExistence type="predicted"/>
<dbReference type="PROSITE" id="PS50977">
    <property type="entry name" value="HTH_TETR_2"/>
    <property type="match status" value="1"/>
</dbReference>
<keyword evidence="2 4" id="KW-0238">DNA-binding</keyword>
<evidence type="ECO:0000313" key="7">
    <source>
        <dbReference type="EMBL" id="MDQ4215845.1"/>
    </source>
</evidence>
<dbReference type="PANTHER" id="PTHR47506:SF6">
    <property type="entry name" value="HTH-TYPE TRANSCRIPTIONAL REPRESSOR NEMR"/>
    <property type="match status" value="1"/>
</dbReference>
<reference evidence="7 8" key="1">
    <citation type="submission" date="2023-08" db="EMBL/GenBank/DDBJ databases">
        <title>Microbacterium sp. nov., isolated from a waste landfill.</title>
        <authorList>
            <person name="Wen W."/>
        </authorList>
    </citation>
    <scope>NUCLEOTIDE SEQUENCE [LARGE SCALE GENOMIC DNA]</scope>
    <source>
        <strain evidence="7 8">ASV81</strain>
    </source>
</reference>
<dbReference type="Gene3D" id="1.10.357.10">
    <property type="entry name" value="Tetracycline Repressor, domain 2"/>
    <property type="match status" value="1"/>
</dbReference>
<dbReference type="Gene3D" id="1.10.10.60">
    <property type="entry name" value="Homeodomain-like"/>
    <property type="match status" value="1"/>
</dbReference>
<evidence type="ECO:0000313" key="8">
    <source>
        <dbReference type="Proteomes" id="UP001230289"/>
    </source>
</evidence>
<dbReference type="PANTHER" id="PTHR47506">
    <property type="entry name" value="TRANSCRIPTIONAL REGULATORY PROTEIN"/>
    <property type="match status" value="1"/>
</dbReference>
<keyword evidence="8" id="KW-1185">Reference proteome</keyword>
<comment type="caution">
    <text evidence="7">The sequence shown here is derived from an EMBL/GenBank/DDBJ whole genome shotgun (WGS) entry which is preliminary data.</text>
</comment>
<protein>
    <submittedName>
        <fullName evidence="7">TetR/AcrR family transcriptional regulator</fullName>
    </submittedName>
</protein>
<gene>
    <name evidence="7" type="ORF">RBR11_18165</name>
</gene>
<dbReference type="RefSeq" id="WP_308490796.1">
    <property type="nucleotide sequence ID" value="NZ_JAVFCB010000016.1"/>
</dbReference>
<keyword evidence="3" id="KW-0804">Transcription</keyword>
<dbReference type="SUPFAM" id="SSF48498">
    <property type="entry name" value="Tetracyclin repressor-like, C-terminal domain"/>
    <property type="match status" value="1"/>
</dbReference>
<dbReference type="Pfam" id="PF00440">
    <property type="entry name" value="TetR_N"/>
    <property type="match status" value="1"/>
</dbReference>
<evidence type="ECO:0000256" key="1">
    <source>
        <dbReference type="ARBA" id="ARBA00023015"/>
    </source>
</evidence>
<evidence type="ECO:0000256" key="4">
    <source>
        <dbReference type="PROSITE-ProRule" id="PRU00335"/>
    </source>
</evidence>
<feature type="domain" description="HTH tetR-type" evidence="6">
    <location>
        <begin position="17"/>
        <end position="77"/>
    </location>
</feature>
<dbReference type="InterPro" id="IPR011075">
    <property type="entry name" value="TetR_C"/>
</dbReference>
<keyword evidence="1" id="KW-0805">Transcription regulation</keyword>
<feature type="DNA-binding region" description="H-T-H motif" evidence="4">
    <location>
        <begin position="40"/>
        <end position="59"/>
    </location>
</feature>
<evidence type="ECO:0000259" key="6">
    <source>
        <dbReference type="PROSITE" id="PS50977"/>
    </source>
</evidence>
<dbReference type="InterPro" id="IPR009057">
    <property type="entry name" value="Homeodomain-like_sf"/>
</dbReference>
<dbReference type="EMBL" id="JAVFCB010000016">
    <property type="protein sequence ID" value="MDQ4215845.1"/>
    <property type="molecule type" value="Genomic_DNA"/>
</dbReference>
<organism evidence="7 8">
    <name type="scientific">Microbacterium capsulatum</name>
    <dbReference type="NCBI Taxonomy" id="3041921"/>
    <lineage>
        <taxon>Bacteria</taxon>
        <taxon>Bacillati</taxon>
        <taxon>Actinomycetota</taxon>
        <taxon>Actinomycetes</taxon>
        <taxon>Micrococcales</taxon>
        <taxon>Microbacteriaceae</taxon>
        <taxon>Microbacterium</taxon>
    </lineage>
</organism>
<dbReference type="InterPro" id="IPR036271">
    <property type="entry name" value="Tet_transcr_reg_TetR-rel_C_sf"/>
</dbReference>